<proteinExistence type="predicted"/>
<dbReference type="Proteomes" id="UP001497516">
    <property type="component" value="Chromosome 5"/>
</dbReference>
<reference evidence="1 2" key="1">
    <citation type="submission" date="2024-04" db="EMBL/GenBank/DDBJ databases">
        <authorList>
            <person name="Fracassetti M."/>
        </authorList>
    </citation>
    <scope>NUCLEOTIDE SEQUENCE [LARGE SCALE GENOMIC DNA]</scope>
</reference>
<accession>A0AAV2ENE3</accession>
<gene>
    <name evidence="1" type="ORF">LTRI10_LOCUS28435</name>
</gene>
<sequence>MISANQQDCLSIAAAATTGGEIEKERRWAAIREGKYLEERTGESKRWRLDLHAEGFEAEQPELRWGKIPIGGWWGGLPR</sequence>
<name>A0AAV2ENE3_9ROSI</name>
<evidence type="ECO:0000313" key="2">
    <source>
        <dbReference type="Proteomes" id="UP001497516"/>
    </source>
</evidence>
<dbReference type="EMBL" id="OZ034818">
    <property type="protein sequence ID" value="CAL1387450.1"/>
    <property type="molecule type" value="Genomic_DNA"/>
</dbReference>
<dbReference type="AlphaFoldDB" id="A0AAV2ENE3"/>
<protein>
    <submittedName>
        <fullName evidence="1">Uncharacterized protein</fullName>
    </submittedName>
</protein>
<evidence type="ECO:0000313" key="1">
    <source>
        <dbReference type="EMBL" id="CAL1387450.1"/>
    </source>
</evidence>
<organism evidence="1 2">
    <name type="scientific">Linum trigynum</name>
    <dbReference type="NCBI Taxonomy" id="586398"/>
    <lineage>
        <taxon>Eukaryota</taxon>
        <taxon>Viridiplantae</taxon>
        <taxon>Streptophyta</taxon>
        <taxon>Embryophyta</taxon>
        <taxon>Tracheophyta</taxon>
        <taxon>Spermatophyta</taxon>
        <taxon>Magnoliopsida</taxon>
        <taxon>eudicotyledons</taxon>
        <taxon>Gunneridae</taxon>
        <taxon>Pentapetalae</taxon>
        <taxon>rosids</taxon>
        <taxon>fabids</taxon>
        <taxon>Malpighiales</taxon>
        <taxon>Linaceae</taxon>
        <taxon>Linum</taxon>
    </lineage>
</organism>
<keyword evidence="2" id="KW-1185">Reference proteome</keyword>